<keyword evidence="13" id="KW-0802">TPR repeat</keyword>
<organism evidence="18 19">
    <name type="scientific">Willisornis vidua</name>
    <name type="common">Xingu scale-backed antbird</name>
    <dbReference type="NCBI Taxonomy" id="1566151"/>
    <lineage>
        <taxon>Eukaryota</taxon>
        <taxon>Metazoa</taxon>
        <taxon>Chordata</taxon>
        <taxon>Craniata</taxon>
        <taxon>Vertebrata</taxon>
        <taxon>Euteleostomi</taxon>
        <taxon>Archelosauria</taxon>
        <taxon>Archosauria</taxon>
        <taxon>Dinosauria</taxon>
        <taxon>Saurischia</taxon>
        <taxon>Theropoda</taxon>
        <taxon>Coelurosauria</taxon>
        <taxon>Aves</taxon>
        <taxon>Neognathae</taxon>
        <taxon>Neoaves</taxon>
        <taxon>Telluraves</taxon>
        <taxon>Australaves</taxon>
        <taxon>Passeriformes</taxon>
        <taxon>Thamnophilidae</taxon>
        <taxon>Willisornis</taxon>
    </lineage>
</organism>
<dbReference type="PRINTS" id="PR01573">
    <property type="entry name" value="SUPERTUBBY"/>
</dbReference>
<dbReference type="SUPFAM" id="SSF54534">
    <property type="entry name" value="FKBP-like"/>
    <property type="match status" value="2"/>
</dbReference>
<dbReference type="PROSITE" id="PS51342">
    <property type="entry name" value="COLIPASE_2"/>
    <property type="match status" value="1"/>
</dbReference>
<dbReference type="InterPro" id="IPR019734">
    <property type="entry name" value="TPR_rpt"/>
</dbReference>
<dbReference type="Gene3D" id="3.10.50.40">
    <property type="match status" value="3"/>
</dbReference>
<comment type="catalytic activity">
    <reaction evidence="12">
        <text>[protein]-peptidylproline (omega=180) = [protein]-peptidylproline (omega=0)</text>
        <dbReference type="Rhea" id="RHEA:16237"/>
        <dbReference type="Rhea" id="RHEA-COMP:10747"/>
        <dbReference type="Rhea" id="RHEA-COMP:10748"/>
        <dbReference type="ChEBI" id="CHEBI:83833"/>
        <dbReference type="ChEBI" id="CHEBI:83834"/>
        <dbReference type="EC" id="5.2.1.8"/>
    </reaction>
</comment>
<comment type="caution">
    <text evidence="18">The sequence shown here is derived from an EMBL/GenBank/DDBJ whole genome shotgun (WGS) entry which is preliminary data.</text>
</comment>
<evidence type="ECO:0000256" key="16">
    <source>
        <dbReference type="SAM" id="SignalP"/>
    </source>
</evidence>
<dbReference type="Pfam" id="PF00515">
    <property type="entry name" value="TPR_1"/>
    <property type="match status" value="1"/>
</dbReference>
<evidence type="ECO:0000256" key="15">
    <source>
        <dbReference type="SAM" id="MobiDB-lite"/>
    </source>
</evidence>
<dbReference type="InterPro" id="IPR017914">
    <property type="entry name" value="Colipase_C"/>
</dbReference>
<feature type="domain" description="PPIase FKBP-type" evidence="17">
    <location>
        <begin position="167"/>
        <end position="262"/>
    </location>
</feature>
<feature type="signal peptide" evidence="16">
    <location>
        <begin position="1"/>
        <end position="21"/>
    </location>
</feature>
<dbReference type="PROSITE" id="PS01200">
    <property type="entry name" value="TUB_1"/>
    <property type="match status" value="1"/>
</dbReference>
<dbReference type="PROSITE" id="PS01201">
    <property type="entry name" value="TUB_2"/>
    <property type="match status" value="1"/>
</dbReference>
<evidence type="ECO:0000256" key="1">
    <source>
        <dbReference type="ARBA" id="ARBA00002722"/>
    </source>
</evidence>
<feature type="compositionally biased region" description="Basic and acidic residues" evidence="15">
    <location>
        <begin position="708"/>
        <end position="737"/>
    </location>
</feature>
<comment type="function">
    <text evidence="1">Enterostatin has a biological activity as a satiety signal.</text>
</comment>
<dbReference type="InterPro" id="IPR000007">
    <property type="entry name" value="Tubby_C"/>
</dbReference>
<evidence type="ECO:0000256" key="5">
    <source>
        <dbReference type="ARBA" id="ARBA00011263"/>
    </source>
</evidence>
<evidence type="ECO:0000256" key="3">
    <source>
        <dbReference type="ARBA" id="ARBA00004613"/>
    </source>
</evidence>
<evidence type="ECO:0000256" key="9">
    <source>
        <dbReference type="ARBA" id="ARBA00022963"/>
    </source>
</evidence>
<reference evidence="18" key="1">
    <citation type="submission" date="2019-10" db="EMBL/GenBank/DDBJ databases">
        <authorList>
            <person name="Soares A.E.R."/>
            <person name="Aleixo A."/>
            <person name="Schneider P."/>
            <person name="Miyaki C.Y."/>
            <person name="Schneider M.P."/>
            <person name="Mello C."/>
            <person name="Vasconcelos A.T.R."/>
        </authorList>
    </citation>
    <scope>NUCLEOTIDE SEQUENCE</scope>
    <source>
        <tissue evidence="18">Muscle</tissue>
    </source>
</reference>
<evidence type="ECO:0000256" key="12">
    <source>
        <dbReference type="PROSITE-ProRule" id="PRU00277"/>
    </source>
</evidence>
<protein>
    <recommendedName>
        <fullName evidence="14">Tubby-like protein</fullName>
    </recommendedName>
</protein>
<evidence type="ECO:0000259" key="17">
    <source>
        <dbReference type="PROSITE" id="PS50059"/>
    </source>
</evidence>
<keyword evidence="12" id="KW-0697">Rotamase</keyword>
<feature type="region of interest" description="Disordered" evidence="15">
    <location>
        <begin position="587"/>
        <end position="837"/>
    </location>
</feature>
<dbReference type="EMBL" id="WHWB01033258">
    <property type="protein sequence ID" value="KAJ7421006.1"/>
    <property type="molecule type" value="Genomic_DNA"/>
</dbReference>
<dbReference type="InterPro" id="IPR017913">
    <property type="entry name" value="Colipase_N"/>
</dbReference>
<dbReference type="PROSITE" id="PS50005">
    <property type="entry name" value="TPR"/>
    <property type="match status" value="2"/>
</dbReference>
<proteinExistence type="inferred from homology"/>
<dbReference type="PANTHER" id="PTHR16517">
    <property type="entry name" value="TUBBY-RELATED"/>
    <property type="match status" value="1"/>
</dbReference>
<keyword evidence="6" id="KW-0964">Secreted</keyword>
<dbReference type="CDD" id="cd23011">
    <property type="entry name" value="CLPS"/>
    <property type="match status" value="1"/>
</dbReference>
<dbReference type="SUPFAM" id="SSF48452">
    <property type="entry name" value="TPR-like"/>
    <property type="match status" value="1"/>
</dbReference>
<keyword evidence="9" id="KW-0442">Lipid degradation</keyword>
<dbReference type="SMART" id="SM00028">
    <property type="entry name" value="TPR"/>
    <property type="match status" value="3"/>
</dbReference>
<keyword evidence="10" id="KW-0443">Lipid metabolism</keyword>
<accession>A0ABQ9DIH3</accession>
<evidence type="ECO:0000256" key="14">
    <source>
        <dbReference type="RuleBase" id="RU361125"/>
    </source>
</evidence>
<feature type="domain" description="PPIase FKBP-type" evidence="17">
    <location>
        <begin position="286"/>
        <end position="372"/>
    </location>
</feature>
<dbReference type="Gene3D" id="2.10.80.10">
    <property type="entry name" value="Lipase, subunit A"/>
    <property type="match status" value="1"/>
</dbReference>
<dbReference type="Gene3D" id="3.20.90.10">
    <property type="entry name" value="Tubby Protein, Chain A"/>
    <property type="match status" value="1"/>
</dbReference>
<feature type="repeat" description="TPR" evidence="13">
    <location>
        <begin position="472"/>
        <end position="505"/>
    </location>
</feature>
<evidence type="ECO:0000256" key="8">
    <source>
        <dbReference type="ARBA" id="ARBA00022757"/>
    </source>
</evidence>
<evidence type="ECO:0000313" key="19">
    <source>
        <dbReference type="Proteomes" id="UP001145742"/>
    </source>
</evidence>
<dbReference type="InterPro" id="IPR025659">
    <property type="entry name" value="Tubby-like_C"/>
</dbReference>
<evidence type="ECO:0000313" key="18">
    <source>
        <dbReference type="EMBL" id="KAJ7421006.1"/>
    </source>
</evidence>
<name>A0ABQ9DIH3_9PASS</name>
<feature type="compositionally biased region" description="Basic and acidic residues" evidence="15">
    <location>
        <begin position="592"/>
        <end position="602"/>
    </location>
</feature>
<dbReference type="InterPro" id="IPR046357">
    <property type="entry name" value="PPIase_dom_sf"/>
</dbReference>
<dbReference type="Gene3D" id="1.25.40.10">
    <property type="entry name" value="Tetratricopeptide repeat domain"/>
    <property type="match status" value="1"/>
</dbReference>
<dbReference type="PROSITE" id="PS50059">
    <property type="entry name" value="FKBP_PPIASE"/>
    <property type="match status" value="2"/>
</dbReference>
<feature type="repeat" description="TPR" evidence="13">
    <location>
        <begin position="438"/>
        <end position="471"/>
    </location>
</feature>
<comment type="similarity">
    <text evidence="4 14">Belongs to the TUB family.</text>
</comment>
<dbReference type="Pfam" id="PF01114">
    <property type="entry name" value="Colipase"/>
    <property type="match status" value="1"/>
</dbReference>
<evidence type="ECO:0000256" key="6">
    <source>
        <dbReference type="ARBA" id="ARBA00022525"/>
    </source>
</evidence>
<dbReference type="Pfam" id="PF01167">
    <property type="entry name" value="Tub"/>
    <property type="match status" value="1"/>
</dbReference>
<evidence type="ECO:0000256" key="13">
    <source>
        <dbReference type="PROSITE-ProRule" id="PRU00339"/>
    </source>
</evidence>
<keyword evidence="7 16" id="KW-0732">Signal</keyword>
<dbReference type="SMART" id="SM00023">
    <property type="entry name" value="COLIPASE"/>
    <property type="match status" value="1"/>
</dbReference>
<dbReference type="InterPro" id="IPR001179">
    <property type="entry name" value="PPIase_FKBP_dom"/>
</dbReference>
<evidence type="ECO:0000256" key="4">
    <source>
        <dbReference type="ARBA" id="ARBA00007129"/>
    </source>
</evidence>
<dbReference type="PANTHER" id="PTHR16517:SF12">
    <property type="entry name" value="TUBBY-RELATED PROTEIN 1"/>
    <property type="match status" value="1"/>
</dbReference>
<dbReference type="InterPro" id="IPR018066">
    <property type="entry name" value="Tubby_C_CS"/>
</dbReference>
<feature type="compositionally biased region" description="Basic residues" evidence="15">
    <location>
        <begin position="816"/>
        <end position="827"/>
    </location>
</feature>
<dbReference type="PROSITE" id="PS00121">
    <property type="entry name" value="COLIPASE_1"/>
    <property type="match status" value="1"/>
</dbReference>
<dbReference type="InterPro" id="IPR001981">
    <property type="entry name" value="Colipase"/>
</dbReference>
<dbReference type="Proteomes" id="UP001145742">
    <property type="component" value="Unassembled WGS sequence"/>
</dbReference>
<dbReference type="Pfam" id="PF00254">
    <property type="entry name" value="FKBP_C"/>
    <property type="match status" value="2"/>
</dbReference>
<feature type="compositionally biased region" description="Acidic residues" evidence="15">
    <location>
        <begin position="677"/>
        <end position="688"/>
    </location>
</feature>
<dbReference type="Pfam" id="PF02740">
    <property type="entry name" value="Colipase_C"/>
    <property type="match status" value="1"/>
</dbReference>
<gene>
    <name evidence="18" type="ORF">WISP_45643</name>
</gene>
<keyword evidence="8" id="KW-0222">Digestion</keyword>
<dbReference type="SUPFAM" id="SSF57190">
    <property type="entry name" value="Colipase-like"/>
    <property type="match status" value="2"/>
</dbReference>
<sequence length="1094" mass="122842">MANMVPACLLLALMLLAPALSAPQERGLIFNLEIGELCLRSTQCKSGCCHRVSGLSLARCAPKAAEFQECSPEHIYKVYYKCPCESGLTCDADKTIVGSITNSNFGVCKDPRGFYSVGKAVDVAAQGQWPLSEYPRVQGLCKETMTTDEATKSEGEVQAAALTERGEDITLAQDRGVLKIIKRPGNEDESPMIGDKVYVHYKGKLANGQVIKAWDIGVATMKKGEICYLLCKPEYAYGSAGSAPKIPSNATLFFEASNTGEDLFEDGGIIRRIKRKGEGYSNPNEGATVEIHLEGFCGGSRFDCKDVKFIVGEGEDHDIPIGIDKALEKMQRGEHCILYLSPRYGFGEAGKPKYGIQANAELVYEVTLKSFEKAKESWEMDTKEKLEQAAIVKEKGTMYFKEGKYLQAVIQYGKIVSWLEMEYGLSEKESKASDSFLLAAFLNLAMCYLKLREYTKAVECCDKALGLDQDNEKGLYRRGEARLLMNEFELAKCDFQKVLEVNPQNKAAKSQISVCQKKMKEHNDRDRRIYANMFTKFAERDAKLVTVDELLFTSKMKYHSISDKAKGILRHDSMDFLKLHHLWGQKLKKKRQEPGLEPEAKPRRLRAKKPSEAAAAEEPPAPAQGVKKLRKKKEEKGEEESDKDPYSKTTREPRKKKECPAPRSHVAKGPKKQQELAGDEEDEEEEVENKDLPKKPKKKLPKEPPSGESREKKLKPKGEKSDPDSKVKSAKSTKKEQMSVFQVKKEKKSKKKAATSSEEEDDSDSSTKPIRSEKKNPVSLFQTGGDPPKEKKSKKKVPPKAAESEEETLETLQKNSNKKGKAKKSKKQLKEERPPSPVIEVENLEEFVLRPAPQGVTIKCRVTRDKKGMDRGLYPTYYLHLDNDKKVFLLAGRKRKKSKTSNYLISIDPTDLSRVGENFIGKLRSNLMGTRFTVFDNGANPDRANADWSNVRQELSAVVYETNVLGFKGPRKMTVIIPGMNADGERVPIRPRNDNDGLLMRWQNRNMDNVIELHNKAPVWNDETQSYVLNFHGRVTHASVKNFQIVHSSDPDYIVMQFGRVADDAFTMDYNYPLCAVQAFAIALSSFDGKLACE</sequence>
<dbReference type="InterPro" id="IPR017915">
    <property type="entry name" value="Colipase_CS"/>
</dbReference>
<dbReference type="InterPro" id="IPR011990">
    <property type="entry name" value="TPR-like_helical_dom_sf"/>
</dbReference>
<comment type="subcellular location">
    <subcellularLocation>
        <location evidence="3">Secreted</location>
    </subcellularLocation>
</comment>
<keyword evidence="12" id="KW-0413">Isomerase</keyword>
<evidence type="ECO:0000256" key="11">
    <source>
        <dbReference type="ARBA" id="ARBA00023157"/>
    </source>
</evidence>
<evidence type="ECO:0000256" key="2">
    <source>
        <dbReference type="ARBA" id="ARBA00003508"/>
    </source>
</evidence>
<dbReference type="SUPFAM" id="SSF54518">
    <property type="entry name" value="Tubby C-terminal domain-like"/>
    <property type="match status" value="1"/>
</dbReference>
<comment type="subunit">
    <text evidence="5">Forms a 1:1 stoichiometric complex with pancreatic lipase.</text>
</comment>
<evidence type="ECO:0000256" key="7">
    <source>
        <dbReference type="ARBA" id="ARBA00022729"/>
    </source>
</evidence>
<feature type="chain" id="PRO_5045081630" description="Tubby-like protein" evidence="16">
    <location>
        <begin position="22"/>
        <end position="1094"/>
    </location>
</feature>
<evidence type="ECO:0000256" key="10">
    <source>
        <dbReference type="ARBA" id="ARBA00023098"/>
    </source>
</evidence>
<comment type="function">
    <text evidence="2">Colipase is a cofactor of pancreatic lipase. It allows the lipase to anchor itself to the lipid-water interface. Without colipase the enzyme is washed off by bile salts, which have an inhibitory effect on the lipase.</text>
</comment>
<feature type="compositionally biased region" description="Basic and acidic residues" evidence="15">
    <location>
        <begin position="643"/>
        <end position="652"/>
    </location>
</feature>
<dbReference type="InterPro" id="IPR047576">
    <property type="entry name" value="CLPS_chr"/>
</dbReference>
<keyword evidence="11" id="KW-1015">Disulfide bond</keyword>
<keyword evidence="19" id="KW-1185">Reference proteome</keyword>